<dbReference type="PANTHER" id="PTHR11062:SF281">
    <property type="entry name" value="EXOSTOSIN-LIKE 2"/>
    <property type="match status" value="1"/>
</dbReference>
<dbReference type="Proteomes" id="UP001189429">
    <property type="component" value="Unassembled WGS sequence"/>
</dbReference>
<sequence>MPRWLAACAGAAGAAALQLETAPAANATGEPRFDGRSCLDDVLLPSARSGTDGCPAKFYMFDVTDPEIADCYGKYLSDEEFNKWAQDGMESHHTGPIFVARNLPKHRCAVQDPEKADLFVLPPFLPQWNQNFDNKDKVCQPKVMHFAARSEAYKNSAATGHSNFVVLNWWKGREWGSEQPRLFSNATFVGKDCKSEICSDPFVGWPYFDNTAGSFDADDTLVGIKGREKLAVGVWGSRRGAATASASPWRPPCARPQIPSSGPRAAWATTAPASSTCTRAPGSASTRAAIPSRAGACPPACSFVHRRSIPVILVDGLNLPFEHVIDYSKFAVRLPGKTPGQEVLDKLRATPADQVAKLQRNTVCVRRAFLYDARTQGPGERRGARRAPRLPARRRGARGAEARGLAAALLRRGTAGPARRLAQDRFDGIMQLWRRSLLVAVAGQVR</sequence>
<organism evidence="3 4">
    <name type="scientific">Prorocentrum cordatum</name>
    <dbReference type="NCBI Taxonomy" id="2364126"/>
    <lineage>
        <taxon>Eukaryota</taxon>
        <taxon>Sar</taxon>
        <taxon>Alveolata</taxon>
        <taxon>Dinophyceae</taxon>
        <taxon>Prorocentrales</taxon>
        <taxon>Prorocentraceae</taxon>
        <taxon>Prorocentrum</taxon>
    </lineage>
</organism>
<proteinExistence type="predicted"/>
<name>A0ABN9QQU6_9DINO</name>
<dbReference type="PANTHER" id="PTHR11062">
    <property type="entry name" value="EXOSTOSIN HEPARAN SULFATE GLYCOSYLTRANSFERASE -RELATED"/>
    <property type="match status" value="1"/>
</dbReference>
<dbReference type="InterPro" id="IPR004263">
    <property type="entry name" value="Exostosin"/>
</dbReference>
<feature type="signal peptide" evidence="2">
    <location>
        <begin position="1"/>
        <end position="16"/>
    </location>
</feature>
<evidence type="ECO:0008006" key="5">
    <source>
        <dbReference type="Google" id="ProtNLM"/>
    </source>
</evidence>
<evidence type="ECO:0000256" key="2">
    <source>
        <dbReference type="SAM" id="SignalP"/>
    </source>
</evidence>
<protein>
    <recommendedName>
        <fullName evidence="5">Exostosin GT47 domain-containing protein</fullName>
    </recommendedName>
</protein>
<feature type="chain" id="PRO_5046575174" description="Exostosin GT47 domain-containing protein" evidence="2">
    <location>
        <begin position="17"/>
        <end position="446"/>
    </location>
</feature>
<feature type="compositionally biased region" description="Basic residues" evidence="1">
    <location>
        <begin position="383"/>
        <end position="397"/>
    </location>
</feature>
<reference evidence="3" key="1">
    <citation type="submission" date="2023-10" db="EMBL/GenBank/DDBJ databases">
        <authorList>
            <person name="Chen Y."/>
            <person name="Shah S."/>
            <person name="Dougan E. K."/>
            <person name="Thang M."/>
            <person name="Chan C."/>
        </authorList>
    </citation>
    <scope>NUCLEOTIDE SEQUENCE [LARGE SCALE GENOMIC DNA]</scope>
</reference>
<evidence type="ECO:0000313" key="4">
    <source>
        <dbReference type="Proteomes" id="UP001189429"/>
    </source>
</evidence>
<keyword evidence="4" id="KW-1185">Reference proteome</keyword>
<feature type="region of interest" description="Disordered" evidence="1">
    <location>
        <begin position="376"/>
        <end position="397"/>
    </location>
</feature>
<dbReference type="EMBL" id="CAUYUJ010004014">
    <property type="protein sequence ID" value="CAK0807816.1"/>
    <property type="molecule type" value="Genomic_DNA"/>
</dbReference>
<keyword evidence="2" id="KW-0732">Signal</keyword>
<gene>
    <name evidence="3" type="ORF">PCOR1329_LOCUS13582</name>
</gene>
<evidence type="ECO:0000256" key="1">
    <source>
        <dbReference type="SAM" id="MobiDB-lite"/>
    </source>
</evidence>
<comment type="caution">
    <text evidence="3">The sequence shown here is derived from an EMBL/GenBank/DDBJ whole genome shotgun (WGS) entry which is preliminary data.</text>
</comment>
<evidence type="ECO:0000313" key="3">
    <source>
        <dbReference type="EMBL" id="CAK0807816.1"/>
    </source>
</evidence>
<accession>A0ABN9QQU6</accession>